<dbReference type="PANTHER" id="PTHR46471:SF2">
    <property type="entry name" value="CHITIN DEACETYLASE-RELATED"/>
    <property type="match status" value="1"/>
</dbReference>
<dbReference type="GO" id="GO:0098552">
    <property type="term" value="C:side of membrane"/>
    <property type="evidence" value="ECO:0007669"/>
    <property type="project" value="UniProtKB-KW"/>
</dbReference>
<evidence type="ECO:0000256" key="6">
    <source>
        <dbReference type="ARBA" id="ARBA00022729"/>
    </source>
</evidence>
<keyword evidence="6 12" id="KW-0732">Signal</keyword>
<dbReference type="PANTHER" id="PTHR46471">
    <property type="entry name" value="CHITIN DEACETYLASE"/>
    <property type="match status" value="1"/>
</dbReference>
<comment type="cofactor">
    <cofactor evidence="1">
        <name>Co(2+)</name>
        <dbReference type="ChEBI" id="CHEBI:48828"/>
    </cofactor>
</comment>
<comment type="subcellular location">
    <subcellularLocation>
        <location evidence="2">Cell membrane</location>
        <topology evidence="2">Lipid-anchor</topology>
        <topology evidence="2">GPI-anchor</topology>
    </subcellularLocation>
</comment>
<dbReference type="PROSITE" id="PS51677">
    <property type="entry name" value="NODB"/>
    <property type="match status" value="1"/>
</dbReference>
<evidence type="ECO:0000256" key="1">
    <source>
        <dbReference type="ARBA" id="ARBA00001941"/>
    </source>
</evidence>
<dbReference type="GO" id="GO:0005975">
    <property type="term" value="P:carbohydrate metabolic process"/>
    <property type="evidence" value="ECO:0007669"/>
    <property type="project" value="InterPro"/>
</dbReference>
<gene>
    <name evidence="14" type="ORF">AMATHDRAFT_5941</name>
</gene>
<evidence type="ECO:0000256" key="10">
    <source>
        <dbReference type="ARBA" id="ARBA00023288"/>
    </source>
</evidence>
<dbReference type="GO" id="GO:0005886">
    <property type="term" value="C:plasma membrane"/>
    <property type="evidence" value="ECO:0007669"/>
    <property type="project" value="UniProtKB-SubCell"/>
</dbReference>
<keyword evidence="15" id="KW-1185">Reference proteome</keyword>
<keyword evidence="11" id="KW-0961">Cell wall biogenesis/degradation</keyword>
<reference evidence="14 15" key="1">
    <citation type="submission" date="2014-02" db="EMBL/GenBank/DDBJ databases">
        <title>Transposable element dynamics among asymbiotic and ectomycorrhizal Amanita fungi.</title>
        <authorList>
            <consortium name="DOE Joint Genome Institute"/>
            <person name="Hess J."/>
            <person name="Skrede I."/>
            <person name="Wolfe B."/>
            <person name="LaButti K."/>
            <person name="Ohm R.A."/>
            <person name="Grigoriev I.V."/>
            <person name="Pringle A."/>
        </authorList>
    </citation>
    <scope>NUCLEOTIDE SEQUENCE [LARGE SCALE GENOMIC DNA]</scope>
    <source>
        <strain evidence="14 15">SKay4041</strain>
    </source>
</reference>
<keyword evidence="7" id="KW-0378">Hydrolase</keyword>
<keyword evidence="9" id="KW-0119">Carbohydrate metabolism</keyword>
<keyword evidence="4" id="KW-0325">Glycoprotein</keyword>
<dbReference type="SUPFAM" id="SSF88713">
    <property type="entry name" value="Glycoside hydrolase/deacetylase"/>
    <property type="match status" value="1"/>
</dbReference>
<dbReference type="Pfam" id="PF01522">
    <property type="entry name" value="Polysacc_deac_1"/>
    <property type="match status" value="1"/>
</dbReference>
<dbReference type="InterPro" id="IPR002509">
    <property type="entry name" value="NODB_dom"/>
</dbReference>
<evidence type="ECO:0000256" key="5">
    <source>
        <dbReference type="ARBA" id="ARBA00022723"/>
    </source>
</evidence>
<evidence type="ECO:0000259" key="13">
    <source>
        <dbReference type="PROSITE" id="PS51677"/>
    </source>
</evidence>
<accession>A0A2A9NKP9</accession>
<evidence type="ECO:0000313" key="14">
    <source>
        <dbReference type="EMBL" id="PFH48316.1"/>
    </source>
</evidence>
<evidence type="ECO:0000256" key="2">
    <source>
        <dbReference type="ARBA" id="ARBA00004609"/>
    </source>
</evidence>
<evidence type="ECO:0000256" key="7">
    <source>
        <dbReference type="ARBA" id="ARBA00022801"/>
    </source>
</evidence>
<protein>
    <submittedName>
        <fullName evidence="14">Carbohydrate esterase family 4 protein</fullName>
    </submittedName>
</protein>
<dbReference type="AlphaFoldDB" id="A0A2A9NKP9"/>
<feature type="domain" description="NodB homology" evidence="13">
    <location>
        <begin position="35"/>
        <end position="228"/>
    </location>
</feature>
<keyword evidence="5" id="KW-0479">Metal-binding</keyword>
<feature type="signal peptide" evidence="12">
    <location>
        <begin position="1"/>
        <end position="16"/>
    </location>
</feature>
<dbReference type="OrthoDB" id="2125469at2759"/>
<feature type="chain" id="PRO_5011998724" evidence="12">
    <location>
        <begin position="17"/>
        <end position="253"/>
    </location>
</feature>
<evidence type="ECO:0000256" key="8">
    <source>
        <dbReference type="ARBA" id="ARBA00023136"/>
    </source>
</evidence>
<dbReference type="CDD" id="cd10951">
    <property type="entry name" value="CE4_ClCDA_like"/>
    <property type="match status" value="1"/>
</dbReference>
<evidence type="ECO:0000256" key="12">
    <source>
        <dbReference type="SAM" id="SignalP"/>
    </source>
</evidence>
<dbReference type="GO" id="GO:0046872">
    <property type="term" value="F:metal ion binding"/>
    <property type="evidence" value="ECO:0007669"/>
    <property type="project" value="UniProtKB-KW"/>
</dbReference>
<name>A0A2A9NKP9_9AGAR</name>
<evidence type="ECO:0000256" key="11">
    <source>
        <dbReference type="ARBA" id="ARBA00023316"/>
    </source>
</evidence>
<dbReference type="GO" id="GO:0016810">
    <property type="term" value="F:hydrolase activity, acting on carbon-nitrogen (but not peptide) bonds"/>
    <property type="evidence" value="ECO:0007669"/>
    <property type="project" value="InterPro"/>
</dbReference>
<dbReference type="GO" id="GO:0071555">
    <property type="term" value="P:cell wall organization"/>
    <property type="evidence" value="ECO:0007669"/>
    <property type="project" value="UniProtKB-KW"/>
</dbReference>
<evidence type="ECO:0000256" key="4">
    <source>
        <dbReference type="ARBA" id="ARBA00022622"/>
    </source>
</evidence>
<evidence type="ECO:0000256" key="9">
    <source>
        <dbReference type="ARBA" id="ARBA00023277"/>
    </source>
</evidence>
<keyword evidence="3" id="KW-1003">Cell membrane</keyword>
<dbReference type="EMBL" id="KZ302068">
    <property type="protein sequence ID" value="PFH48316.1"/>
    <property type="molecule type" value="Genomic_DNA"/>
</dbReference>
<dbReference type="InterPro" id="IPR011330">
    <property type="entry name" value="Glyco_hydro/deAcase_b/a-brl"/>
</dbReference>
<dbReference type="Gene3D" id="3.20.20.370">
    <property type="entry name" value="Glycoside hydrolase/deacetylase"/>
    <property type="match status" value="1"/>
</dbReference>
<keyword evidence="10" id="KW-0449">Lipoprotein</keyword>
<sequence length="253" mass="26953">MLVLLALVASAVISSAHPAERRQVGQVITSCSVPGTAALTFDDGPYIYLNQIVDTLDANNATGTFFFNGNNFDCIYDLDASARVQYAYSHGHQVASHTWSHPDLATLDAAEIDNQFFLLQQAIQRLTGAVPAFMRPPFGSYNDLVLQEAGNFGLIVTLWDLELSLLFSDHSGDATGASVQQSESIYEAVISQNPPSILTLNHETVASTASDLLPFAITSLRNAGYNLVSVADCLGVAPYQSVGAPGVRDAALA</sequence>
<organism evidence="14 15">
    <name type="scientific">Amanita thiersii Skay4041</name>
    <dbReference type="NCBI Taxonomy" id="703135"/>
    <lineage>
        <taxon>Eukaryota</taxon>
        <taxon>Fungi</taxon>
        <taxon>Dikarya</taxon>
        <taxon>Basidiomycota</taxon>
        <taxon>Agaricomycotina</taxon>
        <taxon>Agaricomycetes</taxon>
        <taxon>Agaricomycetidae</taxon>
        <taxon>Agaricales</taxon>
        <taxon>Pluteineae</taxon>
        <taxon>Amanitaceae</taxon>
        <taxon>Amanita</taxon>
    </lineage>
</organism>
<evidence type="ECO:0000256" key="3">
    <source>
        <dbReference type="ARBA" id="ARBA00022475"/>
    </source>
</evidence>
<dbReference type="STRING" id="703135.A0A2A9NKP9"/>
<keyword evidence="4" id="KW-0336">GPI-anchor</keyword>
<keyword evidence="8" id="KW-0472">Membrane</keyword>
<evidence type="ECO:0000313" key="15">
    <source>
        <dbReference type="Proteomes" id="UP000242287"/>
    </source>
</evidence>
<dbReference type="Proteomes" id="UP000242287">
    <property type="component" value="Unassembled WGS sequence"/>
</dbReference>
<proteinExistence type="predicted"/>